<dbReference type="Pfam" id="PF07727">
    <property type="entry name" value="RVT_2"/>
    <property type="match status" value="2"/>
</dbReference>
<dbReference type="InterPro" id="IPR025724">
    <property type="entry name" value="GAG-pre-integrase_dom"/>
</dbReference>
<dbReference type="SUPFAM" id="SSF56672">
    <property type="entry name" value="DNA/RNA polymerases"/>
    <property type="match status" value="1"/>
</dbReference>
<sequence length="811" mass="91300">MVAISEVVRQRKRKVGYLTSANKAPNPKNPAYQTWDSENSMVMAGLINSMEAAVVQTYLFFPTAKDLWDAVQETYSDLGNAAQRFEIKTKLKDIKQGSYSVTQYYNTLQNAWQELDLFSHMEWKCVEDSAYYCKILEKERAFDFLAGLNKELDEPPIGRNLRLNRNSKAYHSESKNLNNQTTTSPFTKEQLEVLKHLLNPQMASTSVSSSPNADPSPSCSLAQSGRTQYPFSALANSYKPWIIDSGATDHMTGSSTSFTTYDLASGRTIGSACECEGLYRFDDREVVQGQAAVACSNVLSFPFDHEIMLWHYRLGHPSFPYLRSSKPFTLIHSDLWGPSQGENSSEALSLEIPQTPFLVPTLPATSPTTSLLPATSPMSTQISPSIPFVQSNPTIVPIHDRLSNAGGDKALPPTAQSTPQFKVYPRRCRVPDTLMPCHEATSEIMPESGLDNSSSPSHSSLPVDLVPSDLDLPIALRKEIPKNVKEAYGDPRWKVAVVEEVKALEKNGTWELVTLPKGKRTMGCKWAFSIKYKFDGSQLDIKNAFLNRELEEEVYMDVPPRLEQGSSNKVCQLKKALYGHKQSPQAWFKSTNEGKITVLMVYVDDLILTGNDHVEIEDLKKILAKEFEVKDLGALRYFLGMEIAKNKNGISVSQRKYTLDLLKETWMLGCKPNDISIDSRHKIDLAEKGDPVDKERYQQLVGKLIYLSHTRLDIAFAVSTISQYMHSPYETHMNDVYKMLQYLKEILGKALHFGRHDQFKIEALTNADWAGSIEDRRSTSSYCTFVFGNLITWRSKKQNVVARSSARSWNL</sequence>
<dbReference type="InterPro" id="IPR043502">
    <property type="entry name" value="DNA/RNA_pol_sf"/>
</dbReference>
<dbReference type="InterPro" id="IPR013103">
    <property type="entry name" value="RVT_2"/>
</dbReference>
<evidence type="ECO:0000313" key="5">
    <source>
        <dbReference type="Proteomes" id="UP000288805"/>
    </source>
</evidence>
<organism evidence="4 5">
    <name type="scientific">Vitis vinifera</name>
    <name type="common">Grape</name>
    <dbReference type="NCBI Taxonomy" id="29760"/>
    <lineage>
        <taxon>Eukaryota</taxon>
        <taxon>Viridiplantae</taxon>
        <taxon>Streptophyta</taxon>
        <taxon>Embryophyta</taxon>
        <taxon>Tracheophyta</taxon>
        <taxon>Spermatophyta</taxon>
        <taxon>Magnoliopsida</taxon>
        <taxon>eudicotyledons</taxon>
        <taxon>Gunneridae</taxon>
        <taxon>Pentapetalae</taxon>
        <taxon>rosids</taxon>
        <taxon>Vitales</taxon>
        <taxon>Vitaceae</taxon>
        <taxon>Viteae</taxon>
        <taxon>Vitis</taxon>
    </lineage>
</organism>
<dbReference type="PANTHER" id="PTHR11439:SF463">
    <property type="entry name" value="REVERSE TRANSCRIPTASE TY1_COPIA-TYPE DOMAIN-CONTAINING PROTEIN"/>
    <property type="match status" value="1"/>
</dbReference>
<name>A0A438D864_VITVI</name>
<proteinExistence type="predicted"/>
<evidence type="ECO:0000259" key="2">
    <source>
        <dbReference type="Pfam" id="PF07727"/>
    </source>
</evidence>
<comment type="caution">
    <text evidence="4">The sequence shown here is derived from an EMBL/GenBank/DDBJ whole genome shotgun (WGS) entry which is preliminary data.</text>
</comment>
<reference evidence="4 5" key="1">
    <citation type="journal article" date="2018" name="PLoS Genet.">
        <title>Population sequencing reveals clonal diversity and ancestral inbreeding in the grapevine cultivar Chardonnay.</title>
        <authorList>
            <person name="Roach M.J."/>
            <person name="Johnson D.L."/>
            <person name="Bohlmann J."/>
            <person name="van Vuuren H.J."/>
            <person name="Jones S.J."/>
            <person name="Pretorius I.S."/>
            <person name="Schmidt S.A."/>
            <person name="Borneman A.R."/>
        </authorList>
    </citation>
    <scope>NUCLEOTIDE SEQUENCE [LARGE SCALE GENOMIC DNA]</scope>
    <source>
        <strain evidence="5">cv. Chardonnay</strain>
        <tissue evidence="4">Leaf</tissue>
    </source>
</reference>
<evidence type="ECO:0000313" key="4">
    <source>
        <dbReference type="EMBL" id="RVW31646.1"/>
    </source>
</evidence>
<dbReference type="AlphaFoldDB" id="A0A438D864"/>
<protein>
    <submittedName>
        <fullName evidence="4">Retrovirus-related Pol polyprotein from transposon RE1</fullName>
    </submittedName>
</protein>
<dbReference type="EMBL" id="QGNW01001746">
    <property type="protein sequence ID" value="RVW31646.1"/>
    <property type="molecule type" value="Genomic_DNA"/>
</dbReference>
<evidence type="ECO:0000256" key="1">
    <source>
        <dbReference type="SAM" id="MobiDB-lite"/>
    </source>
</evidence>
<feature type="domain" description="Reverse transcriptase Ty1/copia-type" evidence="2">
    <location>
        <begin position="592"/>
        <end position="676"/>
    </location>
</feature>
<accession>A0A438D864</accession>
<feature type="domain" description="Reverse transcriptase Ty1/copia-type" evidence="2">
    <location>
        <begin position="527"/>
        <end position="590"/>
    </location>
</feature>
<dbReference type="Pfam" id="PF13976">
    <property type="entry name" value="gag_pre-integrs"/>
    <property type="match status" value="1"/>
</dbReference>
<dbReference type="Pfam" id="PF14223">
    <property type="entry name" value="Retrotran_gag_2"/>
    <property type="match status" value="1"/>
</dbReference>
<dbReference type="Proteomes" id="UP000288805">
    <property type="component" value="Unassembled WGS sequence"/>
</dbReference>
<dbReference type="CDD" id="cd09272">
    <property type="entry name" value="RNase_HI_RT_Ty1"/>
    <property type="match status" value="1"/>
</dbReference>
<evidence type="ECO:0000259" key="3">
    <source>
        <dbReference type="Pfam" id="PF13976"/>
    </source>
</evidence>
<feature type="region of interest" description="Disordered" evidence="1">
    <location>
        <begin position="203"/>
        <end position="222"/>
    </location>
</feature>
<feature type="domain" description="GAG-pre-integrase" evidence="3">
    <location>
        <begin position="277"/>
        <end position="324"/>
    </location>
</feature>
<dbReference type="PANTHER" id="PTHR11439">
    <property type="entry name" value="GAG-POL-RELATED RETROTRANSPOSON"/>
    <property type="match status" value="1"/>
</dbReference>
<gene>
    <name evidence="4" type="primary">RE1_3363</name>
    <name evidence="4" type="ORF">CK203_092751</name>
</gene>